<dbReference type="STRING" id="34720.A0A195FXY4"/>
<feature type="region of interest" description="Disordered" evidence="2">
    <location>
        <begin position="474"/>
        <end position="504"/>
    </location>
</feature>
<feature type="domain" description="Brinker DNA-binding" evidence="3">
    <location>
        <begin position="517"/>
        <end position="568"/>
    </location>
</feature>
<dbReference type="PANTHER" id="PTHR33215:SF13">
    <property type="entry name" value="PROTEIN DISTAL ANTENNA"/>
    <property type="match status" value="1"/>
</dbReference>
<dbReference type="Gene3D" id="1.10.10.60">
    <property type="entry name" value="Homeodomain-like"/>
    <property type="match status" value="2"/>
</dbReference>
<feature type="compositionally biased region" description="Low complexity" evidence="2">
    <location>
        <begin position="93"/>
        <end position="113"/>
    </location>
</feature>
<dbReference type="SUPFAM" id="SSF48295">
    <property type="entry name" value="TrpR-like"/>
    <property type="match status" value="1"/>
</dbReference>
<dbReference type="InterPro" id="IPR051839">
    <property type="entry name" value="RD_transcriptional_regulator"/>
</dbReference>
<keyword evidence="5" id="KW-1185">Reference proteome</keyword>
<dbReference type="AlphaFoldDB" id="A0A195FXY4"/>
<dbReference type="Proteomes" id="UP000078541">
    <property type="component" value="Unassembled WGS sequence"/>
</dbReference>
<dbReference type="KEGG" id="tsep:108746666"/>
<feature type="compositionally biased region" description="Low complexity" evidence="2">
    <location>
        <begin position="333"/>
        <end position="353"/>
    </location>
</feature>
<feature type="region of interest" description="Disordered" evidence="2">
    <location>
        <begin position="136"/>
        <end position="161"/>
    </location>
</feature>
<evidence type="ECO:0000313" key="5">
    <source>
        <dbReference type="Proteomes" id="UP000078541"/>
    </source>
</evidence>
<feature type="region of interest" description="Disordered" evidence="2">
    <location>
        <begin position="265"/>
        <end position="290"/>
    </location>
</feature>
<feature type="compositionally biased region" description="Basic and acidic residues" evidence="2">
    <location>
        <begin position="386"/>
        <end position="413"/>
    </location>
</feature>
<gene>
    <name evidence="4" type="ORF">ALC56_00417</name>
</gene>
<feature type="region of interest" description="Disordered" evidence="2">
    <location>
        <begin position="303"/>
        <end position="358"/>
    </location>
</feature>
<evidence type="ECO:0000259" key="3">
    <source>
        <dbReference type="Pfam" id="PF09607"/>
    </source>
</evidence>
<feature type="region of interest" description="Disordered" evidence="2">
    <location>
        <begin position="88"/>
        <end position="119"/>
    </location>
</feature>
<feature type="region of interest" description="Disordered" evidence="2">
    <location>
        <begin position="385"/>
        <end position="413"/>
    </location>
</feature>
<dbReference type="EMBL" id="KQ981193">
    <property type="protein sequence ID" value="KYN45167.1"/>
    <property type="molecule type" value="Genomic_DNA"/>
</dbReference>
<dbReference type="InterPro" id="IPR018586">
    <property type="entry name" value="Brinker_DNA-bd"/>
</dbReference>
<dbReference type="GO" id="GO:0043565">
    <property type="term" value="F:sequence-specific DNA binding"/>
    <property type="evidence" value="ECO:0007669"/>
    <property type="project" value="InterPro"/>
</dbReference>
<evidence type="ECO:0000313" key="4">
    <source>
        <dbReference type="EMBL" id="KYN45167.1"/>
    </source>
</evidence>
<dbReference type="OrthoDB" id="7764420at2759"/>
<feature type="compositionally biased region" description="Polar residues" evidence="2">
    <location>
        <begin position="265"/>
        <end position="284"/>
    </location>
</feature>
<evidence type="ECO:0000256" key="1">
    <source>
        <dbReference type="ARBA" id="ARBA00023125"/>
    </source>
</evidence>
<protein>
    <recommendedName>
        <fullName evidence="3">Brinker DNA-binding domain-containing protein</fullName>
    </recommendedName>
</protein>
<keyword evidence="1" id="KW-0238">DNA-binding</keyword>
<dbReference type="InterPro" id="IPR010921">
    <property type="entry name" value="Trp_repressor/repl_initiator"/>
</dbReference>
<evidence type="ECO:0000256" key="2">
    <source>
        <dbReference type="SAM" id="MobiDB-lite"/>
    </source>
</evidence>
<feature type="compositionally biased region" description="Low complexity" evidence="2">
    <location>
        <begin position="482"/>
        <end position="504"/>
    </location>
</feature>
<dbReference type="PANTHER" id="PTHR33215">
    <property type="entry name" value="PROTEIN DISTAL ANTENNA"/>
    <property type="match status" value="1"/>
</dbReference>
<reference evidence="4 5" key="1">
    <citation type="submission" date="2016-03" db="EMBL/GenBank/DDBJ databases">
        <title>Trachymyrmex septentrionalis WGS genome.</title>
        <authorList>
            <person name="Nygaard S."/>
            <person name="Hu H."/>
            <person name="Boomsma J."/>
            <person name="Zhang G."/>
        </authorList>
    </citation>
    <scope>NUCLEOTIDE SEQUENCE [LARGE SCALE GENOMIC DNA]</scope>
    <source>
        <strain evidence="4">Tsep2-gDNA-1</strain>
        <tissue evidence="4">Whole body</tissue>
    </source>
</reference>
<name>A0A195FXY4_9HYME</name>
<dbReference type="Pfam" id="PF09607">
    <property type="entry name" value="BrkDBD"/>
    <property type="match status" value="2"/>
</dbReference>
<accession>A0A195FXY4</accession>
<sequence length="900" mass="101464">MLSEDNSVKMIHTKQSVHQHQQQNMRKSVGVMGTRRIFTTAFKIKVLDSYRHDKDCRQNQRATARKYGIHRRQIQKWLQCEEQLRNNVENGNSGTVSSATASSASVSKSDTVTEVTGSSVIPATPALNLNLARQHGDELTTQQGPPPSHPPHGSAPSSPQYCLQSITTNTVVPVCLTSVTYQEYSSEPHLRLFEEREDRVHIPEIHGYSDAHVDQDRNYYLLNGDRQQDAEAASTFGDRNEVKVYQTLTSYHSPHQEHRYNVNDINNSARNHSPNHHPQQSYGNVDSIDGRSYSLLAPSMIKTEPASPDTAATSGPYESVGSPNGPRIPLSPVSHQGVDSGGSSSSVHFADSSRTPASPYMHVHAHEHAHTCRPLNSEKPIPSLLHEQERKSEETTQHTEEKKEEEMQEKTEYSRTLIKEEVHLDEEEVVYNEGEEATVSSCVDYQRPPVGESSLDTSAMDPMYVHPRMHDRVSYSLPSSPRDWSSAGRSRSSLSDSEVDPLMPSNSLNMSSNFTRRRSFPLSFKLKVLDTFHRDERVKGNQRATARLFGINRRQVQKWLEQEAGLKDEITLRGDSCQRLSPIQDDSPLDLTTTSYTSLGQVTNCVSLLRDRLQIEHELSPTHILGDAGFISSQHPSNYQHCTGTEPCSEVESVAPCNLSYSIDSPTTMSTTSYSVDSPTTMSTTSSYQELSLRESCYTEPSIKTYYYSPRYSTPNSVVSNFSEGCEQRFSPLKRQHCMFACCYDAMPSPKRFCDRYADADDYDTPPQDIPLCLVKRKSIVELSRTELVTKSISTVSTSNNPDAITFKPYLDNPVSKPMKKHIIQRNFSSISSQINNKYNIKNDNCQIICNFDESQSHNYDFERNLRVHWRYGSDLDINPYINQFSQKSAFVGVSSLYNL</sequence>
<proteinExistence type="predicted"/>
<feature type="domain" description="Brinker DNA-binding" evidence="3">
    <location>
        <begin position="33"/>
        <end position="88"/>
    </location>
</feature>
<organism evidence="4 5">
    <name type="scientific">Trachymyrmex septentrionalis</name>
    <dbReference type="NCBI Taxonomy" id="34720"/>
    <lineage>
        <taxon>Eukaryota</taxon>
        <taxon>Metazoa</taxon>
        <taxon>Ecdysozoa</taxon>
        <taxon>Arthropoda</taxon>
        <taxon>Hexapoda</taxon>
        <taxon>Insecta</taxon>
        <taxon>Pterygota</taxon>
        <taxon>Neoptera</taxon>
        <taxon>Endopterygota</taxon>
        <taxon>Hymenoptera</taxon>
        <taxon>Apocrita</taxon>
        <taxon>Aculeata</taxon>
        <taxon>Formicoidea</taxon>
        <taxon>Formicidae</taxon>
        <taxon>Myrmicinae</taxon>
        <taxon>Trachymyrmex</taxon>
    </lineage>
</organism>